<accession>A0A5D3DZL8</accession>
<evidence type="ECO:0000313" key="2">
    <source>
        <dbReference type="EMBL" id="TYK29203.1"/>
    </source>
</evidence>
<evidence type="ECO:0000256" key="1">
    <source>
        <dbReference type="SAM" id="MobiDB-lite"/>
    </source>
</evidence>
<proteinExistence type="predicted"/>
<name>A0A5D3DZL8_CUCMM</name>
<evidence type="ECO:0000313" key="3">
    <source>
        <dbReference type="Proteomes" id="UP000321947"/>
    </source>
</evidence>
<dbReference type="EMBL" id="SSTD01001846">
    <property type="protein sequence ID" value="TYK29203.1"/>
    <property type="molecule type" value="Genomic_DNA"/>
</dbReference>
<dbReference type="AlphaFoldDB" id="A0A5D3DZL8"/>
<dbReference type="Proteomes" id="UP000321947">
    <property type="component" value="Unassembled WGS sequence"/>
</dbReference>
<comment type="caution">
    <text evidence="2">The sequence shown here is derived from an EMBL/GenBank/DDBJ whole genome shotgun (WGS) entry which is preliminary data.</text>
</comment>
<reference evidence="2 3" key="1">
    <citation type="submission" date="2019-08" db="EMBL/GenBank/DDBJ databases">
        <title>Draft genome sequences of two oriental melons (Cucumis melo L. var makuwa).</title>
        <authorList>
            <person name="Kwon S.-Y."/>
        </authorList>
    </citation>
    <scope>NUCLEOTIDE SEQUENCE [LARGE SCALE GENOMIC DNA]</scope>
    <source>
        <strain evidence="3">cv. Chang Bougi</strain>
        <tissue evidence="2">Leaf</tissue>
    </source>
</reference>
<gene>
    <name evidence="2" type="ORF">E5676_scaffold880G00160</name>
</gene>
<feature type="region of interest" description="Disordered" evidence="1">
    <location>
        <begin position="52"/>
        <end position="71"/>
    </location>
</feature>
<protein>
    <submittedName>
        <fullName evidence="2">Retrotransposon gag protein</fullName>
    </submittedName>
</protein>
<sequence length="223" mass="25637">MNQISPEISCEKIGTLSRTSLPLISPLSSKSTNKLMALRKVASKATVPNDSYTGLVTQSHSKRSMQEQEQSSVLKKKSWEQLIKSPKGKIIFRENPLFNNWKQSFSTASIALEQLPEKQLIQMPECKRPEQVGKADDPNYYKYHQVISHPVEKCFVLKEPILRLAHEKKIELDLEEVAQTNHATITIMSEALSPRLIYDQRESLIQFGTFKPIHVRFQQRRAY</sequence>
<organism evidence="2 3">
    <name type="scientific">Cucumis melo var. makuwa</name>
    <name type="common">Oriental melon</name>
    <dbReference type="NCBI Taxonomy" id="1194695"/>
    <lineage>
        <taxon>Eukaryota</taxon>
        <taxon>Viridiplantae</taxon>
        <taxon>Streptophyta</taxon>
        <taxon>Embryophyta</taxon>
        <taxon>Tracheophyta</taxon>
        <taxon>Spermatophyta</taxon>
        <taxon>Magnoliopsida</taxon>
        <taxon>eudicotyledons</taxon>
        <taxon>Gunneridae</taxon>
        <taxon>Pentapetalae</taxon>
        <taxon>rosids</taxon>
        <taxon>fabids</taxon>
        <taxon>Cucurbitales</taxon>
        <taxon>Cucurbitaceae</taxon>
        <taxon>Benincaseae</taxon>
        <taxon>Cucumis</taxon>
    </lineage>
</organism>